<accession>A0A9N8HEA5</accession>
<evidence type="ECO:0000256" key="1">
    <source>
        <dbReference type="SAM" id="MobiDB-lite"/>
    </source>
</evidence>
<dbReference type="AlphaFoldDB" id="A0A9N8HEA5"/>
<feature type="region of interest" description="Disordered" evidence="1">
    <location>
        <begin position="1"/>
        <end position="45"/>
    </location>
</feature>
<evidence type="ECO:0000313" key="2">
    <source>
        <dbReference type="EMBL" id="CAB9511838.1"/>
    </source>
</evidence>
<comment type="caution">
    <text evidence="2">The sequence shown here is derived from an EMBL/GenBank/DDBJ whole genome shotgun (WGS) entry which is preliminary data.</text>
</comment>
<sequence length="301" mass="33916">MSESSPTPQDLIGCHSKKRDVSEAPSASLNKRAKTTDVSNPSLEDPGVWKPLALSGFLRSPDLGRLLVMTKKNWNVQTEEDQDANEDDDVWKYLCRNHWGSDTANTLLQATGTSPKGYFCTFAYPFPSKHQLSASSGPKFEPKDYVLIVDVRFGGSEVGRRLRGTPTAAYKENDLLFSMAVPGETIPNFFAQGDTGEISLQHPILNFCEAQQARLEPNQHVLSQMQTFWKGTVHLLRLPDRKVIELVDVSRSCEWVHFPPRKFPEFVGYNDDESIRRRSLASDDKLGQIGTNWLVQQRFQA</sequence>
<keyword evidence="3" id="KW-1185">Reference proteome</keyword>
<dbReference type="EMBL" id="CAICTM010000505">
    <property type="protein sequence ID" value="CAB9511838.1"/>
    <property type="molecule type" value="Genomic_DNA"/>
</dbReference>
<reference evidence="2" key="1">
    <citation type="submission" date="2020-06" db="EMBL/GenBank/DDBJ databases">
        <authorList>
            <consortium name="Plant Systems Biology data submission"/>
        </authorList>
    </citation>
    <scope>NUCLEOTIDE SEQUENCE</scope>
    <source>
        <strain evidence="2">D6</strain>
    </source>
</reference>
<protein>
    <submittedName>
        <fullName evidence="2">Uncharacterized protein</fullName>
    </submittedName>
</protein>
<dbReference type="Proteomes" id="UP001153069">
    <property type="component" value="Unassembled WGS sequence"/>
</dbReference>
<evidence type="ECO:0000313" key="3">
    <source>
        <dbReference type="Proteomes" id="UP001153069"/>
    </source>
</evidence>
<proteinExistence type="predicted"/>
<organism evidence="2 3">
    <name type="scientific">Seminavis robusta</name>
    <dbReference type="NCBI Taxonomy" id="568900"/>
    <lineage>
        <taxon>Eukaryota</taxon>
        <taxon>Sar</taxon>
        <taxon>Stramenopiles</taxon>
        <taxon>Ochrophyta</taxon>
        <taxon>Bacillariophyta</taxon>
        <taxon>Bacillariophyceae</taxon>
        <taxon>Bacillariophycidae</taxon>
        <taxon>Naviculales</taxon>
        <taxon>Naviculaceae</taxon>
        <taxon>Seminavis</taxon>
    </lineage>
</organism>
<gene>
    <name evidence="2" type="ORF">SEMRO_506_G156270.1</name>
</gene>
<name>A0A9N8HEA5_9STRA</name>